<sequence>MEHGSESMFALGGIDNDACAASHTSASYTSAQRPVRIHIVASPVPQCRCLKKSSRNLFQPPPCRSAPIAPESPKGNPLHRTWGPTATTSHTCIRGVRKSA</sequence>
<reference evidence="2" key="1">
    <citation type="submission" date="2023-01" db="EMBL/GenBank/DDBJ databases">
        <authorList>
            <person name="Van Ghelder C."/>
            <person name="Rancurel C."/>
        </authorList>
    </citation>
    <scope>NUCLEOTIDE SEQUENCE</scope>
    <source>
        <strain evidence="2">CNCM I-4278</strain>
    </source>
</reference>
<proteinExistence type="predicted"/>
<evidence type="ECO:0000313" key="2">
    <source>
        <dbReference type="EMBL" id="CAI6332268.1"/>
    </source>
</evidence>
<dbReference type="Proteomes" id="UP001152607">
    <property type="component" value="Unassembled WGS sequence"/>
</dbReference>
<keyword evidence="3" id="KW-1185">Reference proteome</keyword>
<feature type="region of interest" description="Disordered" evidence="1">
    <location>
        <begin position="60"/>
        <end position="87"/>
    </location>
</feature>
<comment type="caution">
    <text evidence="2">The sequence shown here is derived from an EMBL/GenBank/DDBJ whole genome shotgun (WGS) entry which is preliminary data.</text>
</comment>
<dbReference type="AlphaFoldDB" id="A0A9W4UBF1"/>
<evidence type="ECO:0000313" key="3">
    <source>
        <dbReference type="Proteomes" id="UP001152607"/>
    </source>
</evidence>
<accession>A0A9W4UBF1</accession>
<protein>
    <submittedName>
        <fullName evidence="2">Uncharacterized protein</fullName>
    </submittedName>
</protein>
<name>A0A9W4UBF1_9PLEO</name>
<gene>
    <name evidence="2" type="ORF">PDIGIT_LOCUS5300</name>
</gene>
<organism evidence="2 3">
    <name type="scientific">Periconia digitata</name>
    <dbReference type="NCBI Taxonomy" id="1303443"/>
    <lineage>
        <taxon>Eukaryota</taxon>
        <taxon>Fungi</taxon>
        <taxon>Dikarya</taxon>
        <taxon>Ascomycota</taxon>
        <taxon>Pezizomycotina</taxon>
        <taxon>Dothideomycetes</taxon>
        <taxon>Pleosporomycetidae</taxon>
        <taxon>Pleosporales</taxon>
        <taxon>Massarineae</taxon>
        <taxon>Periconiaceae</taxon>
        <taxon>Periconia</taxon>
    </lineage>
</organism>
<dbReference type="EMBL" id="CAOQHR010000003">
    <property type="protein sequence ID" value="CAI6332268.1"/>
    <property type="molecule type" value="Genomic_DNA"/>
</dbReference>
<evidence type="ECO:0000256" key="1">
    <source>
        <dbReference type="SAM" id="MobiDB-lite"/>
    </source>
</evidence>